<name>S8G2P6_FOMSC</name>
<dbReference type="InParanoid" id="S8G2P6"/>
<keyword evidence="3" id="KW-1185">Reference proteome</keyword>
<organism evidence="2 3">
    <name type="scientific">Fomitopsis schrenkii</name>
    <name type="common">Brown rot fungus</name>
    <dbReference type="NCBI Taxonomy" id="2126942"/>
    <lineage>
        <taxon>Eukaryota</taxon>
        <taxon>Fungi</taxon>
        <taxon>Dikarya</taxon>
        <taxon>Basidiomycota</taxon>
        <taxon>Agaricomycotina</taxon>
        <taxon>Agaricomycetes</taxon>
        <taxon>Polyporales</taxon>
        <taxon>Fomitopsis</taxon>
    </lineage>
</organism>
<evidence type="ECO:0000259" key="1">
    <source>
        <dbReference type="PROSITE" id="PS50181"/>
    </source>
</evidence>
<sequence length="659" mass="74884">MASSGIWRAGAASNARHDRAATPHPWTALRATKMTLRTTKACILMDVPLDIIVMVFRYLHPIDLLSLARTCRRLRQFLMAKANSEAVWCAARGNIEGLPDCPAHLSEPAYANLAFDPHCHNCLAPGSHRVVWELSGRYCSICIDRSSAKVVWSDAFAQMKLHLTLRSAPADLDLTEYLPCYIPPERGYHLYSSSVGKDFVIGYAKVWGDKEALDAYLSDWKDRTALIREHAEACYDWYPCLLKQRLHDIVDKLRYETWTRQVFAMMSKAGVDFAPLKNHPVVTLPRVLTDGEWKSVVRDTVVVTLNEFQHAKLKEMQESIILKRLQILRIAHHECQLSLSPEGVHTRETEFEAKFADIALMPEFRAIVESSFDADIHVNDDRINEETFQAELASLPNLNSAFNFHRQLELSGIMARALGCETWIGILDLAVAWFHCEGCKKYVRWPEVLAHMCQRPARVYETEREDWAPDCYRYDVVAVSDSHPWSSKTLRPIVPEDISSLQSIIAVCGLDADTATAAQMDALDARVTYERMPPTTLVRMSEGKMVMTWRRAVLSLPKVRHGGAARWARVSEVDKRSAGPGEKRARAAEERSELNRRFLSCALCGARWWRGHEDLDASSTAYHLRNSHDVVGHDSRELEEKYMYMHPDGEVETPAVWIP</sequence>
<proteinExistence type="predicted"/>
<protein>
    <recommendedName>
        <fullName evidence="1">F-box domain-containing protein</fullName>
    </recommendedName>
</protein>
<dbReference type="HOGENOM" id="CLU_010790_2_1_1"/>
<dbReference type="PROSITE" id="PS50181">
    <property type="entry name" value="FBOX"/>
    <property type="match status" value="1"/>
</dbReference>
<dbReference type="Proteomes" id="UP000015241">
    <property type="component" value="Unassembled WGS sequence"/>
</dbReference>
<gene>
    <name evidence="2" type="ORF">FOMPIDRAFT_1045852</name>
</gene>
<reference evidence="2 3" key="1">
    <citation type="journal article" date="2012" name="Science">
        <title>The Paleozoic origin of enzymatic lignin decomposition reconstructed from 31 fungal genomes.</title>
        <authorList>
            <person name="Floudas D."/>
            <person name="Binder M."/>
            <person name="Riley R."/>
            <person name="Barry K."/>
            <person name="Blanchette R.A."/>
            <person name="Henrissat B."/>
            <person name="Martinez A.T."/>
            <person name="Otillar R."/>
            <person name="Spatafora J.W."/>
            <person name="Yadav J.S."/>
            <person name="Aerts A."/>
            <person name="Benoit I."/>
            <person name="Boyd A."/>
            <person name="Carlson A."/>
            <person name="Copeland A."/>
            <person name="Coutinho P.M."/>
            <person name="de Vries R.P."/>
            <person name="Ferreira P."/>
            <person name="Findley K."/>
            <person name="Foster B."/>
            <person name="Gaskell J."/>
            <person name="Glotzer D."/>
            <person name="Gorecki P."/>
            <person name="Heitman J."/>
            <person name="Hesse C."/>
            <person name="Hori C."/>
            <person name="Igarashi K."/>
            <person name="Jurgens J.A."/>
            <person name="Kallen N."/>
            <person name="Kersten P."/>
            <person name="Kohler A."/>
            <person name="Kuees U."/>
            <person name="Kumar T.K.A."/>
            <person name="Kuo A."/>
            <person name="LaButti K."/>
            <person name="Larrondo L.F."/>
            <person name="Lindquist E."/>
            <person name="Ling A."/>
            <person name="Lombard V."/>
            <person name="Lucas S."/>
            <person name="Lundell T."/>
            <person name="Martin R."/>
            <person name="McLaughlin D.J."/>
            <person name="Morgenstern I."/>
            <person name="Morin E."/>
            <person name="Murat C."/>
            <person name="Nagy L.G."/>
            <person name="Nolan M."/>
            <person name="Ohm R.A."/>
            <person name="Patyshakuliyeva A."/>
            <person name="Rokas A."/>
            <person name="Ruiz-Duenas F.J."/>
            <person name="Sabat G."/>
            <person name="Salamov A."/>
            <person name="Samejima M."/>
            <person name="Schmutz J."/>
            <person name="Slot J.C."/>
            <person name="St John F."/>
            <person name="Stenlid J."/>
            <person name="Sun H."/>
            <person name="Sun S."/>
            <person name="Syed K."/>
            <person name="Tsang A."/>
            <person name="Wiebenga A."/>
            <person name="Young D."/>
            <person name="Pisabarro A."/>
            <person name="Eastwood D.C."/>
            <person name="Martin F."/>
            <person name="Cullen D."/>
            <person name="Grigoriev I.V."/>
            <person name="Hibbett D.S."/>
        </authorList>
    </citation>
    <scope>NUCLEOTIDE SEQUENCE</scope>
    <source>
        <strain evidence="3">FP-58527</strain>
    </source>
</reference>
<dbReference type="EMBL" id="KE504126">
    <property type="protein sequence ID" value="EPT04575.1"/>
    <property type="molecule type" value="Genomic_DNA"/>
</dbReference>
<dbReference type="InterPro" id="IPR036047">
    <property type="entry name" value="F-box-like_dom_sf"/>
</dbReference>
<evidence type="ECO:0000313" key="3">
    <source>
        <dbReference type="Proteomes" id="UP000015241"/>
    </source>
</evidence>
<dbReference type="SUPFAM" id="SSF81383">
    <property type="entry name" value="F-box domain"/>
    <property type="match status" value="1"/>
</dbReference>
<dbReference type="SMART" id="SM00256">
    <property type="entry name" value="FBOX"/>
    <property type="match status" value="1"/>
</dbReference>
<dbReference type="AlphaFoldDB" id="S8G2P6"/>
<accession>S8G2P6</accession>
<dbReference type="OrthoDB" id="2322499at2759"/>
<feature type="domain" description="F-box" evidence="1">
    <location>
        <begin position="41"/>
        <end position="91"/>
    </location>
</feature>
<evidence type="ECO:0000313" key="2">
    <source>
        <dbReference type="EMBL" id="EPT04575.1"/>
    </source>
</evidence>
<dbReference type="Pfam" id="PF12937">
    <property type="entry name" value="F-box-like"/>
    <property type="match status" value="1"/>
</dbReference>
<dbReference type="InterPro" id="IPR001810">
    <property type="entry name" value="F-box_dom"/>
</dbReference>